<dbReference type="UniPathway" id="UPA00035">
    <property type="reaction ID" value="UER00043"/>
</dbReference>
<feature type="domain" description="Indole-3-glycerol phosphate synthase" evidence="9">
    <location>
        <begin position="39"/>
        <end position="257"/>
    </location>
</feature>
<evidence type="ECO:0000313" key="10">
    <source>
        <dbReference type="EMBL" id="HGU15660.1"/>
    </source>
</evidence>
<evidence type="ECO:0000256" key="4">
    <source>
        <dbReference type="ARBA" id="ARBA00022793"/>
    </source>
</evidence>
<evidence type="ECO:0000256" key="8">
    <source>
        <dbReference type="HAMAP-Rule" id="MF_00134"/>
    </source>
</evidence>
<keyword evidence="3 8" id="KW-0028">Amino-acid biosynthesis</keyword>
<organism evidence="10">
    <name type="scientific">Thermodesulfobacterium geofontis</name>
    <dbReference type="NCBI Taxonomy" id="1295609"/>
    <lineage>
        <taxon>Bacteria</taxon>
        <taxon>Pseudomonadati</taxon>
        <taxon>Thermodesulfobacteriota</taxon>
        <taxon>Thermodesulfobacteria</taxon>
        <taxon>Thermodesulfobacteriales</taxon>
        <taxon>Thermodesulfobacteriaceae</taxon>
        <taxon>Thermodesulfobacterium</taxon>
    </lineage>
</organism>
<evidence type="ECO:0000256" key="6">
    <source>
        <dbReference type="ARBA" id="ARBA00023141"/>
    </source>
</evidence>
<dbReference type="Gene3D" id="3.20.20.70">
    <property type="entry name" value="Aldolase class I"/>
    <property type="match status" value="1"/>
</dbReference>
<comment type="pathway">
    <text evidence="2 8">Amino-acid biosynthesis; L-tryptophan biosynthesis; L-tryptophan from chorismate: step 4/5.</text>
</comment>
<dbReference type="HAMAP" id="MF_00134_B">
    <property type="entry name" value="IGPS_B"/>
    <property type="match status" value="1"/>
</dbReference>
<dbReference type="CDD" id="cd00331">
    <property type="entry name" value="IGPS"/>
    <property type="match status" value="1"/>
</dbReference>
<dbReference type="GO" id="GO:0004640">
    <property type="term" value="F:phosphoribosylanthranilate isomerase activity"/>
    <property type="evidence" value="ECO:0007669"/>
    <property type="project" value="TreeGrafter"/>
</dbReference>
<evidence type="ECO:0000256" key="5">
    <source>
        <dbReference type="ARBA" id="ARBA00022822"/>
    </source>
</evidence>
<evidence type="ECO:0000256" key="7">
    <source>
        <dbReference type="ARBA" id="ARBA00023239"/>
    </source>
</evidence>
<protein>
    <recommendedName>
        <fullName evidence="8">Indole-3-glycerol phosphate synthase</fullName>
        <shortName evidence="8">IGPS</shortName>
        <ecNumber evidence="8">4.1.1.48</ecNumber>
    </recommendedName>
</protein>
<dbReference type="EMBL" id="DTEI01000059">
    <property type="protein sequence ID" value="HGU15660.1"/>
    <property type="molecule type" value="Genomic_DNA"/>
</dbReference>
<comment type="similarity">
    <text evidence="8">Belongs to the TrpC family.</text>
</comment>
<dbReference type="AlphaFoldDB" id="A0A7V4JQ67"/>
<accession>A0A7V4JQ67</accession>
<gene>
    <name evidence="8 10" type="primary">trpC</name>
    <name evidence="10" type="ORF">ENU91_03260</name>
</gene>
<dbReference type="SUPFAM" id="SSF51366">
    <property type="entry name" value="Ribulose-phoshate binding barrel"/>
    <property type="match status" value="1"/>
</dbReference>
<dbReference type="InterPro" id="IPR011060">
    <property type="entry name" value="RibuloseP-bd_barrel"/>
</dbReference>
<keyword evidence="7 8" id="KW-0456">Lyase</keyword>
<evidence type="ECO:0000259" key="9">
    <source>
        <dbReference type="Pfam" id="PF00218"/>
    </source>
</evidence>
<dbReference type="InterPro" id="IPR013798">
    <property type="entry name" value="Indole-3-glycerol_P_synth_dom"/>
</dbReference>
<reference evidence="10" key="1">
    <citation type="journal article" date="2020" name="mSystems">
        <title>Genome- and Community-Level Interaction Insights into Carbon Utilization and Element Cycling Functions of Hydrothermarchaeota in Hydrothermal Sediment.</title>
        <authorList>
            <person name="Zhou Z."/>
            <person name="Liu Y."/>
            <person name="Xu W."/>
            <person name="Pan J."/>
            <person name="Luo Z.H."/>
            <person name="Li M."/>
        </authorList>
    </citation>
    <scope>NUCLEOTIDE SEQUENCE [LARGE SCALE GENOMIC DNA]</scope>
    <source>
        <strain evidence="10">SpSt-711</strain>
    </source>
</reference>
<proteinExistence type="inferred from homology"/>
<dbReference type="FunFam" id="3.20.20.70:FF:000024">
    <property type="entry name" value="Indole-3-glycerol phosphate synthase"/>
    <property type="match status" value="1"/>
</dbReference>
<dbReference type="GO" id="GO:0000162">
    <property type="term" value="P:L-tryptophan biosynthetic process"/>
    <property type="evidence" value="ECO:0007669"/>
    <property type="project" value="UniProtKB-UniRule"/>
</dbReference>
<evidence type="ECO:0000256" key="3">
    <source>
        <dbReference type="ARBA" id="ARBA00022605"/>
    </source>
</evidence>
<dbReference type="GO" id="GO:0004425">
    <property type="term" value="F:indole-3-glycerol-phosphate synthase activity"/>
    <property type="evidence" value="ECO:0007669"/>
    <property type="project" value="UniProtKB-UniRule"/>
</dbReference>
<dbReference type="PANTHER" id="PTHR22854">
    <property type="entry name" value="TRYPTOPHAN BIOSYNTHESIS PROTEIN"/>
    <property type="match status" value="1"/>
</dbReference>
<comment type="caution">
    <text evidence="10">The sequence shown here is derived from an EMBL/GenBank/DDBJ whole genome shotgun (WGS) entry which is preliminary data.</text>
</comment>
<evidence type="ECO:0000256" key="2">
    <source>
        <dbReference type="ARBA" id="ARBA00004696"/>
    </source>
</evidence>
<evidence type="ECO:0000256" key="1">
    <source>
        <dbReference type="ARBA" id="ARBA00001633"/>
    </source>
</evidence>
<dbReference type="PANTHER" id="PTHR22854:SF2">
    <property type="entry name" value="INDOLE-3-GLYCEROL-PHOSPHATE SYNTHASE"/>
    <property type="match status" value="1"/>
</dbReference>
<keyword evidence="4 8" id="KW-0210">Decarboxylase</keyword>
<sequence length="262" mass="29839">MENKKINQILNQILIEKYYEILKRKQTGLYLKPFWNRIPINFKEYLLKEDFIIIAEVKKASPLSNSFRENFNPLMLVKAYEKGGAKAISVITEEKFFKGSLEYLASIRTKTKLPLLRKDFIFDPVQIEEAKAFGADIVLLISSILSDGDLSELIKYAKKLNLSSLIEIHDEEDLEKALKAGAEIIGINNRNLSTLKVNIEQSLKLFPLIPKNIPVIAESGYNKAKDIKKIKKLGFKGVLIGTSLVKSPDPEKKLREFLEALK</sequence>
<comment type="catalytic activity">
    <reaction evidence="1 8">
        <text>1-(2-carboxyphenylamino)-1-deoxy-D-ribulose 5-phosphate + H(+) = (1S,2R)-1-C-(indol-3-yl)glycerol 3-phosphate + CO2 + H2O</text>
        <dbReference type="Rhea" id="RHEA:23476"/>
        <dbReference type="ChEBI" id="CHEBI:15377"/>
        <dbReference type="ChEBI" id="CHEBI:15378"/>
        <dbReference type="ChEBI" id="CHEBI:16526"/>
        <dbReference type="ChEBI" id="CHEBI:58613"/>
        <dbReference type="ChEBI" id="CHEBI:58866"/>
        <dbReference type="EC" id="4.1.1.48"/>
    </reaction>
</comment>
<dbReference type="EC" id="4.1.1.48" evidence="8"/>
<dbReference type="HAMAP" id="MF_00134_A">
    <property type="entry name" value="IGPS_A"/>
    <property type="match status" value="1"/>
</dbReference>
<keyword evidence="5 8" id="KW-0822">Tryptophan biosynthesis</keyword>
<dbReference type="InterPro" id="IPR013785">
    <property type="entry name" value="Aldolase_TIM"/>
</dbReference>
<dbReference type="Pfam" id="PF00218">
    <property type="entry name" value="IGPS"/>
    <property type="match status" value="1"/>
</dbReference>
<name>A0A7V4JQ67_9BACT</name>
<dbReference type="InterPro" id="IPR045186">
    <property type="entry name" value="Indole-3-glycerol_P_synth"/>
</dbReference>
<keyword evidence="6 8" id="KW-0057">Aromatic amino acid biosynthesis</keyword>
<dbReference type="NCBIfam" id="NF001377">
    <property type="entry name" value="PRK00278.2-4"/>
    <property type="match status" value="1"/>
</dbReference>